<proteinExistence type="predicted"/>
<feature type="chain" id="PRO_5008582105" description="Protein quiver" evidence="2">
    <location>
        <begin position="17"/>
        <end position="138"/>
    </location>
</feature>
<evidence type="ECO:0000256" key="2">
    <source>
        <dbReference type="SAM" id="SignalP"/>
    </source>
</evidence>
<keyword evidence="1" id="KW-0472">Membrane</keyword>
<feature type="signal peptide" evidence="2">
    <location>
        <begin position="1"/>
        <end position="16"/>
    </location>
</feature>
<name>A0A1B6EGV6_9HEMI</name>
<organism evidence="3">
    <name type="scientific">Clastoptera arizonana</name>
    <name type="common">Arizona spittle bug</name>
    <dbReference type="NCBI Taxonomy" id="38151"/>
    <lineage>
        <taxon>Eukaryota</taxon>
        <taxon>Metazoa</taxon>
        <taxon>Ecdysozoa</taxon>
        <taxon>Arthropoda</taxon>
        <taxon>Hexapoda</taxon>
        <taxon>Insecta</taxon>
        <taxon>Pterygota</taxon>
        <taxon>Neoptera</taxon>
        <taxon>Paraneoptera</taxon>
        <taxon>Hemiptera</taxon>
        <taxon>Auchenorrhyncha</taxon>
        <taxon>Cercopoidea</taxon>
        <taxon>Clastopteridae</taxon>
        <taxon>Clastoptera</taxon>
    </lineage>
</organism>
<reference evidence="3" key="1">
    <citation type="submission" date="2015-12" db="EMBL/GenBank/DDBJ databases">
        <title>De novo transcriptome assembly of four potential Pierce s Disease insect vectors from Arizona vineyards.</title>
        <authorList>
            <person name="Tassone E.E."/>
        </authorList>
    </citation>
    <scope>NUCLEOTIDE SEQUENCE</scope>
</reference>
<evidence type="ECO:0000313" key="3">
    <source>
        <dbReference type="EMBL" id="JAS37168.1"/>
    </source>
</evidence>
<keyword evidence="1" id="KW-1133">Transmembrane helix</keyword>
<gene>
    <name evidence="3" type="ORF">g.2283</name>
</gene>
<dbReference type="AlphaFoldDB" id="A0A1B6EGV6"/>
<evidence type="ECO:0000256" key="1">
    <source>
        <dbReference type="SAM" id="Phobius"/>
    </source>
</evidence>
<keyword evidence="2" id="KW-0732">Signal</keyword>
<feature type="transmembrane region" description="Helical" evidence="1">
    <location>
        <begin position="114"/>
        <end position="135"/>
    </location>
</feature>
<dbReference type="EMBL" id="GEDC01000130">
    <property type="protein sequence ID" value="JAS37168.1"/>
    <property type="molecule type" value="Transcribed_RNA"/>
</dbReference>
<accession>A0A1B6EGV6</accession>
<sequence>MILIIVIPMIFFSANGETLRCYQCDTETMDHWGVCSLKTWMHANRSVKFDLVMQCPGWKAAFCYLMVNNNGSISRGCAGPTLSDGMKAHMGCMNMGEKRRFCLCNTNLCNTAGMAWNNNYALVTLYLFSVMFYYYSNL</sequence>
<keyword evidence="1" id="KW-0812">Transmembrane</keyword>
<protein>
    <recommendedName>
        <fullName evidence="4">Protein quiver</fullName>
    </recommendedName>
</protein>
<evidence type="ECO:0008006" key="4">
    <source>
        <dbReference type="Google" id="ProtNLM"/>
    </source>
</evidence>